<dbReference type="AlphaFoldDB" id="B8C4Y7"/>
<reference evidence="2 3" key="2">
    <citation type="journal article" date="2008" name="Nature">
        <title>The Phaeodactylum genome reveals the evolutionary history of diatom genomes.</title>
        <authorList>
            <person name="Bowler C."/>
            <person name="Allen A.E."/>
            <person name="Badger J.H."/>
            <person name="Grimwood J."/>
            <person name="Jabbari K."/>
            <person name="Kuo A."/>
            <person name="Maheswari U."/>
            <person name="Martens C."/>
            <person name="Maumus F."/>
            <person name="Otillar R.P."/>
            <person name="Rayko E."/>
            <person name="Salamov A."/>
            <person name="Vandepoele K."/>
            <person name="Beszteri B."/>
            <person name="Gruber A."/>
            <person name="Heijde M."/>
            <person name="Katinka M."/>
            <person name="Mock T."/>
            <person name="Valentin K."/>
            <person name="Verret F."/>
            <person name="Berges J.A."/>
            <person name="Brownlee C."/>
            <person name="Cadoret J.P."/>
            <person name="Chiovitti A."/>
            <person name="Choi C.J."/>
            <person name="Coesel S."/>
            <person name="De Martino A."/>
            <person name="Detter J.C."/>
            <person name="Durkin C."/>
            <person name="Falciatore A."/>
            <person name="Fournet J."/>
            <person name="Haruta M."/>
            <person name="Huysman M.J."/>
            <person name="Jenkins B.D."/>
            <person name="Jiroutova K."/>
            <person name="Jorgensen R.E."/>
            <person name="Joubert Y."/>
            <person name="Kaplan A."/>
            <person name="Kroger N."/>
            <person name="Kroth P.G."/>
            <person name="La Roche J."/>
            <person name="Lindquist E."/>
            <person name="Lommer M."/>
            <person name="Martin-Jezequel V."/>
            <person name="Lopez P.J."/>
            <person name="Lucas S."/>
            <person name="Mangogna M."/>
            <person name="McGinnis K."/>
            <person name="Medlin L.K."/>
            <person name="Montsant A."/>
            <person name="Oudot-Le Secq M.P."/>
            <person name="Napoli C."/>
            <person name="Obornik M."/>
            <person name="Parker M.S."/>
            <person name="Petit J.L."/>
            <person name="Porcel B.M."/>
            <person name="Poulsen N."/>
            <person name="Robison M."/>
            <person name="Rychlewski L."/>
            <person name="Rynearson T.A."/>
            <person name="Schmutz J."/>
            <person name="Shapiro H."/>
            <person name="Siaut M."/>
            <person name="Stanley M."/>
            <person name="Sussman M.R."/>
            <person name="Taylor A.R."/>
            <person name="Vardi A."/>
            <person name="von Dassow P."/>
            <person name="Vyverman W."/>
            <person name="Willis A."/>
            <person name="Wyrwicz L.S."/>
            <person name="Rokhsar D.S."/>
            <person name="Weissenbach J."/>
            <person name="Armbrust E.V."/>
            <person name="Green B.R."/>
            <person name="Van de Peer Y."/>
            <person name="Grigoriev I.V."/>
        </authorList>
    </citation>
    <scope>NUCLEOTIDE SEQUENCE [LARGE SCALE GENOMIC DNA]</scope>
    <source>
        <strain evidence="2 3">CCMP1335</strain>
    </source>
</reference>
<dbReference type="OMA" id="THAREDR"/>
<protein>
    <submittedName>
        <fullName evidence="2">Uncharacterized protein</fullName>
    </submittedName>
</protein>
<dbReference type="InParanoid" id="B8C4Y7"/>
<feature type="compositionally biased region" description="Polar residues" evidence="1">
    <location>
        <begin position="450"/>
        <end position="459"/>
    </location>
</feature>
<proteinExistence type="predicted"/>
<dbReference type="KEGG" id="tps:THAPSDRAFT_22960"/>
<evidence type="ECO:0000256" key="1">
    <source>
        <dbReference type="SAM" id="MobiDB-lite"/>
    </source>
</evidence>
<name>B8C4Y7_THAPS</name>
<feature type="compositionally biased region" description="Low complexity" evidence="1">
    <location>
        <begin position="466"/>
        <end position="478"/>
    </location>
</feature>
<evidence type="ECO:0000313" key="2">
    <source>
        <dbReference type="EMBL" id="EED91025.1"/>
    </source>
</evidence>
<evidence type="ECO:0000313" key="3">
    <source>
        <dbReference type="Proteomes" id="UP000001449"/>
    </source>
</evidence>
<feature type="region of interest" description="Disordered" evidence="1">
    <location>
        <begin position="450"/>
        <end position="491"/>
    </location>
</feature>
<dbReference type="GeneID" id="7448375"/>
<keyword evidence="3" id="KW-1185">Reference proteome</keyword>
<dbReference type="RefSeq" id="XP_002290918.1">
    <property type="nucleotide sequence ID" value="XM_002290882.1"/>
</dbReference>
<dbReference type="EMBL" id="CM000643">
    <property type="protein sequence ID" value="EED91025.1"/>
    <property type="molecule type" value="Genomic_DNA"/>
</dbReference>
<sequence length="518" mass="54077">MKLNQATPILLGLATVPSANANRASPVTTANTKHDFATKLIVGLHELKKHSKAHPSRELQVDDGFFNTATGELQCPETCTSQETCDIFQGNINEGDNSTAFLEEACNAGFISECAPSSLQTTCDAICIADDLGFLGDLICGPCKFIDCCGSEGNFDSCQGLLPDEDVLGMDGPEVDWGWGTENGTEGVAGGWAWDDDENSTSFFGDWGADSNGTDDFLSGIIGGMLDENNTFGNGTDDFLSGIIGGIFGAEGNNTFGNGTDDFFGGIIDEIFGAEGSNWTLDGPASIAIEGGAGNASWSGGEDSASGSWLDSEEGLIDLIPGFAELLANASATAVEICSQDNACPVDGFCECLNGDITRCDINLVEDVCATGSFFSCYDGFEDMCNSQCSESSSEAPPRHLRQLEEDDDVNEAICSMCDLAECCNSGGATIDECINEVFFGGVKDELTTSTNPTIDTSATEPTPPTTDGSSPGVTTDTVTEEDSDVSKAVEPDSSVAMLSLTSTSVVFSVIATMVVML</sequence>
<reference evidence="2 3" key="1">
    <citation type="journal article" date="2004" name="Science">
        <title>The genome of the diatom Thalassiosira pseudonana: ecology, evolution, and metabolism.</title>
        <authorList>
            <person name="Armbrust E.V."/>
            <person name="Berges J.A."/>
            <person name="Bowler C."/>
            <person name="Green B.R."/>
            <person name="Martinez D."/>
            <person name="Putnam N.H."/>
            <person name="Zhou S."/>
            <person name="Allen A.E."/>
            <person name="Apt K.E."/>
            <person name="Bechner M."/>
            <person name="Brzezinski M.A."/>
            <person name="Chaal B.K."/>
            <person name="Chiovitti A."/>
            <person name="Davis A.K."/>
            <person name="Demarest M.S."/>
            <person name="Detter J.C."/>
            <person name="Glavina T."/>
            <person name="Goodstein D."/>
            <person name="Hadi M.Z."/>
            <person name="Hellsten U."/>
            <person name="Hildebrand M."/>
            <person name="Jenkins B.D."/>
            <person name="Jurka J."/>
            <person name="Kapitonov V.V."/>
            <person name="Kroger N."/>
            <person name="Lau W.W."/>
            <person name="Lane T.W."/>
            <person name="Larimer F.W."/>
            <person name="Lippmeier J.C."/>
            <person name="Lucas S."/>
            <person name="Medina M."/>
            <person name="Montsant A."/>
            <person name="Obornik M."/>
            <person name="Parker M.S."/>
            <person name="Palenik B."/>
            <person name="Pazour G.J."/>
            <person name="Richardson P.M."/>
            <person name="Rynearson T.A."/>
            <person name="Saito M.A."/>
            <person name="Schwartz D.C."/>
            <person name="Thamatrakoln K."/>
            <person name="Valentin K."/>
            <person name="Vardi A."/>
            <person name="Wilkerson F.P."/>
            <person name="Rokhsar D.S."/>
        </authorList>
    </citation>
    <scope>NUCLEOTIDE SEQUENCE [LARGE SCALE GENOMIC DNA]</scope>
    <source>
        <strain evidence="2 3">CCMP1335</strain>
    </source>
</reference>
<dbReference type="HOGENOM" id="CLU_526309_0_0_1"/>
<dbReference type="Proteomes" id="UP000001449">
    <property type="component" value="Chromosome 6"/>
</dbReference>
<organism evidence="2 3">
    <name type="scientific">Thalassiosira pseudonana</name>
    <name type="common">Marine diatom</name>
    <name type="synonym">Cyclotella nana</name>
    <dbReference type="NCBI Taxonomy" id="35128"/>
    <lineage>
        <taxon>Eukaryota</taxon>
        <taxon>Sar</taxon>
        <taxon>Stramenopiles</taxon>
        <taxon>Ochrophyta</taxon>
        <taxon>Bacillariophyta</taxon>
        <taxon>Coscinodiscophyceae</taxon>
        <taxon>Thalassiosirophycidae</taxon>
        <taxon>Thalassiosirales</taxon>
        <taxon>Thalassiosiraceae</taxon>
        <taxon>Thalassiosira</taxon>
    </lineage>
</organism>
<gene>
    <name evidence="2" type="ORF">THAPSDRAFT_22960</name>
</gene>
<dbReference type="PaxDb" id="35128-Thaps22960"/>
<accession>B8C4Y7</accession>